<dbReference type="PANTHER" id="PTHR47018">
    <property type="entry name" value="CXC DOMAIN-CONTAINING PROTEIN-RELATED"/>
    <property type="match status" value="1"/>
</dbReference>
<sequence length="395" mass="44358">MVHSDSPEMTHELQVLKNLKTLLHGVYSTSNVCLQDTAVGYSAVKSSLGSNRTAQLWLQYMDMVAILKRFIKAVRTGNWELHLMTMKEMLPFFAAAGRHLYLKTGWVYIQQMSSLQTTYKDVYDSFRSGHHVIRRADRFWAGLSTDLVIEQALMRSVKSAGGLTKGREMSEIQRVQWLLSMPACSDVNTAIQEYIGQRYETSDQHKDTQSSRVARDIKDTDAFLIFLKLRSPFFEQSKLGNIESGTVGEKNVNVDTAKRIGEAILKNMKGKTVASHSFKRSGKAVTLGTKNAVKIGDEDIYVDPQLLFQRLMTVSDASLDNPFEVFKYELSAVPAALFDSSVLMREAQKPSLANAIWELGVCGGEKPTENVTYVLDGGSLLHRIPWKHGDTFQEI</sequence>
<dbReference type="EMBL" id="CP111019">
    <property type="protein sequence ID" value="WAR13479.1"/>
    <property type="molecule type" value="Genomic_DNA"/>
</dbReference>
<dbReference type="PANTHER" id="PTHR47018:SF3">
    <property type="entry name" value="MYCBP-ASSOCIATED PROTEIN"/>
    <property type="match status" value="1"/>
</dbReference>
<protein>
    <submittedName>
        <fullName evidence="1">Uncharacterized protein</fullName>
    </submittedName>
</protein>
<keyword evidence="2" id="KW-1185">Reference proteome</keyword>
<evidence type="ECO:0000313" key="1">
    <source>
        <dbReference type="EMBL" id="WAR13479.1"/>
    </source>
</evidence>
<organism evidence="1 2">
    <name type="scientific">Mya arenaria</name>
    <name type="common">Soft-shell clam</name>
    <dbReference type="NCBI Taxonomy" id="6604"/>
    <lineage>
        <taxon>Eukaryota</taxon>
        <taxon>Metazoa</taxon>
        <taxon>Spiralia</taxon>
        <taxon>Lophotrochozoa</taxon>
        <taxon>Mollusca</taxon>
        <taxon>Bivalvia</taxon>
        <taxon>Autobranchia</taxon>
        <taxon>Heteroconchia</taxon>
        <taxon>Euheterodonta</taxon>
        <taxon>Imparidentia</taxon>
        <taxon>Neoheterodontei</taxon>
        <taxon>Myida</taxon>
        <taxon>Myoidea</taxon>
        <taxon>Myidae</taxon>
        <taxon>Mya</taxon>
    </lineage>
</organism>
<accession>A0ABY7EWY9</accession>
<dbReference type="Proteomes" id="UP001164746">
    <property type="component" value="Chromosome 8"/>
</dbReference>
<evidence type="ECO:0000313" key="2">
    <source>
        <dbReference type="Proteomes" id="UP001164746"/>
    </source>
</evidence>
<name>A0ABY7EWY9_MYAAR</name>
<gene>
    <name evidence="1" type="ORF">MAR_027659</name>
</gene>
<reference evidence="1" key="1">
    <citation type="submission" date="2022-11" db="EMBL/GenBank/DDBJ databases">
        <title>Centuries of genome instability and evolution in soft-shell clam transmissible cancer (bioRxiv).</title>
        <authorList>
            <person name="Hart S.F.M."/>
            <person name="Yonemitsu M.A."/>
            <person name="Giersch R.M."/>
            <person name="Beal B.F."/>
            <person name="Arriagada G."/>
            <person name="Davis B.W."/>
            <person name="Ostrander E.A."/>
            <person name="Goff S.P."/>
            <person name="Metzger M.J."/>
        </authorList>
    </citation>
    <scope>NUCLEOTIDE SEQUENCE</scope>
    <source>
        <strain evidence="1">MELC-2E11</strain>
        <tissue evidence="1">Siphon/mantle</tissue>
    </source>
</reference>
<proteinExistence type="predicted"/>